<proteinExistence type="predicted"/>
<protein>
    <submittedName>
        <fullName evidence="1">Kinase-like domain-containing protein</fullName>
    </submittedName>
</protein>
<reference evidence="1 2" key="1">
    <citation type="journal article" date="2021" name="Nat. Commun.">
        <title>Genetic determinants of endophytism in the Arabidopsis root mycobiome.</title>
        <authorList>
            <person name="Mesny F."/>
            <person name="Miyauchi S."/>
            <person name="Thiergart T."/>
            <person name="Pickel B."/>
            <person name="Atanasova L."/>
            <person name="Karlsson M."/>
            <person name="Huettel B."/>
            <person name="Barry K.W."/>
            <person name="Haridas S."/>
            <person name="Chen C."/>
            <person name="Bauer D."/>
            <person name="Andreopoulos W."/>
            <person name="Pangilinan J."/>
            <person name="LaButti K."/>
            <person name="Riley R."/>
            <person name="Lipzen A."/>
            <person name="Clum A."/>
            <person name="Drula E."/>
            <person name="Henrissat B."/>
            <person name="Kohler A."/>
            <person name="Grigoriev I.V."/>
            <person name="Martin F.M."/>
            <person name="Hacquard S."/>
        </authorList>
    </citation>
    <scope>NUCLEOTIDE SEQUENCE [LARGE SCALE GENOMIC DNA]</scope>
    <source>
        <strain evidence="1 2">MPI-SDFR-AT-0079</strain>
    </source>
</reference>
<organism evidence="1 2">
    <name type="scientific">Chaetomium tenue</name>
    <dbReference type="NCBI Taxonomy" id="1854479"/>
    <lineage>
        <taxon>Eukaryota</taxon>
        <taxon>Fungi</taxon>
        <taxon>Dikarya</taxon>
        <taxon>Ascomycota</taxon>
        <taxon>Pezizomycotina</taxon>
        <taxon>Sordariomycetes</taxon>
        <taxon>Sordariomycetidae</taxon>
        <taxon>Sordariales</taxon>
        <taxon>Chaetomiaceae</taxon>
        <taxon>Chaetomium</taxon>
    </lineage>
</organism>
<gene>
    <name evidence="1" type="ORF">F5144DRAFT_495783</name>
</gene>
<sequence>HPTHSENQLSGAIILNGEDFEKDDELETDLEAFAELKEDSIGLGKVDGNCESYSKQSVHDQKAPGDGESDETDLRSRLEAAFVGGEHGNRFLPAQELDRLLTEQAIKRTILANHPEDPILGDILSATRPGVSPSRSLRKTFAVLTLLDRLGDISQFLSKEIRDVSLPLSEELLKEVWPGDLQTAAEFGETQWQVLAPVFKTSSGDSPKVYHYSLDDRAILPFYSDDGDDPIQGGYSKVHKVRIHDSHMSPASGHTLFAVKTLHKSPGNNRAFARERSSLRRFSGLGMKDNPHVVKLLATFEHKDAYSFLFPWAEKDLAGYWQSEPDERHSGATLTWIAEQCLGLANGLKSIHDLNGRHGDIKPENILWVPRDAKTGTAPSGGTLMISDFGLARWHTAQSKSARPQKLSGTPTYRPPECDLTDGRISDAWDTWSLGCVLLEFATWYVLGSQGVLADFPRARTQTLSLGQPQDILDDSFFTLQKQDGKSSLMKSNLKPSVKNQFRNLRQHPFCSKFISDFLDLIEFGMLETSPEKRFDSSYCVQVLEPLRLKLDLDHNYGKPKSALLLEMPPPTEDHLQHVVKSEQTECSPSFVVEEDADRLEFTLHEAPPSEKPGYRFDTFRRWLDRQIGAEVDWWPLPRVQQELPPGHMRLSWAYGGRQMSITLDPDSARRWRNASTRGTTGSTPILPTSAKPFPPRATTIQRHLTALWNWTSRKPPKPPNPSTTAPKPPPTPPPAPTCWRESYLCADRSWTSAPETKLSTLSTIDTMADDHALFTEARRVLNLIQGNRLQRFFSWRAYTRVQLSQFHFLFDNSDYVKTFSYPTLNNSNQTICAGYEFTTPHHHNTLPIDVQIHMQIIAETILQGLRRPTLGLHQRTVLRGMPKRRAPPGLRKQALASGWAFHAGRGPCVVRMGAWVVSVVGVGLVFVPVWLGRVSEVDLQGALAPGGFLVTVLGVVVALVCLVG</sequence>
<accession>A0ACB7NZ57</accession>
<dbReference type="Proteomes" id="UP000724584">
    <property type="component" value="Unassembled WGS sequence"/>
</dbReference>
<dbReference type="EMBL" id="JAGIZQ010000006">
    <property type="protein sequence ID" value="KAH6623731.1"/>
    <property type="molecule type" value="Genomic_DNA"/>
</dbReference>
<evidence type="ECO:0000313" key="1">
    <source>
        <dbReference type="EMBL" id="KAH6623731.1"/>
    </source>
</evidence>
<feature type="non-terminal residue" evidence="1">
    <location>
        <position position="1"/>
    </location>
</feature>
<comment type="caution">
    <text evidence="1">The sequence shown here is derived from an EMBL/GenBank/DDBJ whole genome shotgun (WGS) entry which is preliminary data.</text>
</comment>
<evidence type="ECO:0000313" key="2">
    <source>
        <dbReference type="Proteomes" id="UP000724584"/>
    </source>
</evidence>
<name>A0ACB7NZ57_9PEZI</name>
<keyword evidence="2" id="KW-1185">Reference proteome</keyword>